<dbReference type="GO" id="GO:0043709">
    <property type="term" value="P:cell adhesion involved in single-species biofilm formation"/>
    <property type="evidence" value="ECO:0007669"/>
    <property type="project" value="TreeGrafter"/>
</dbReference>
<proteinExistence type="predicted"/>
<dbReference type="NCBIfam" id="TIGR00254">
    <property type="entry name" value="GGDEF"/>
    <property type="match status" value="1"/>
</dbReference>
<name>A0A917NEA4_9PSEU</name>
<dbReference type="Gene3D" id="3.30.70.270">
    <property type="match status" value="1"/>
</dbReference>
<dbReference type="PANTHER" id="PTHR45138:SF9">
    <property type="entry name" value="DIGUANYLATE CYCLASE DGCM-RELATED"/>
    <property type="match status" value="1"/>
</dbReference>
<accession>A0A917NEA4</accession>
<dbReference type="GO" id="GO:0005886">
    <property type="term" value="C:plasma membrane"/>
    <property type="evidence" value="ECO:0007669"/>
    <property type="project" value="TreeGrafter"/>
</dbReference>
<dbReference type="EMBL" id="BMMT01000011">
    <property type="protein sequence ID" value="GGI92337.1"/>
    <property type="molecule type" value="Genomic_DNA"/>
</dbReference>
<evidence type="ECO:0000259" key="1">
    <source>
        <dbReference type="PROSITE" id="PS50887"/>
    </source>
</evidence>
<comment type="caution">
    <text evidence="2">The sequence shown here is derived from an EMBL/GenBank/DDBJ whole genome shotgun (WGS) entry which is preliminary data.</text>
</comment>
<dbReference type="InterPro" id="IPR000160">
    <property type="entry name" value="GGDEF_dom"/>
</dbReference>
<dbReference type="PROSITE" id="PS50887">
    <property type="entry name" value="GGDEF"/>
    <property type="match status" value="1"/>
</dbReference>
<evidence type="ECO:0000313" key="2">
    <source>
        <dbReference type="EMBL" id="GGI92337.1"/>
    </source>
</evidence>
<dbReference type="RefSeq" id="WP_188988415.1">
    <property type="nucleotide sequence ID" value="NZ_BMMT01000011.1"/>
</dbReference>
<dbReference type="GO" id="GO:1902201">
    <property type="term" value="P:negative regulation of bacterial-type flagellum-dependent cell motility"/>
    <property type="evidence" value="ECO:0007669"/>
    <property type="project" value="TreeGrafter"/>
</dbReference>
<organism evidence="2 3">
    <name type="scientific">Saccharopolyspora thermophila</name>
    <dbReference type="NCBI Taxonomy" id="89367"/>
    <lineage>
        <taxon>Bacteria</taxon>
        <taxon>Bacillati</taxon>
        <taxon>Actinomycetota</taxon>
        <taxon>Actinomycetes</taxon>
        <taxon>Pseudonocardiales</taxon>
        <taxon>Pseudonocardiaceae</taxon>
        <taxon>Saccharopolyspora</taxon>
    </lineage>
</organism>
<sequence length="190" mass="20223">MLAKIALGVTSATSVAAATYAYRLVRQTRTDSLTGLGNRAALAAAFHRAMRRGRGRVGIAIGDMNGFKAINDTHGHRFGDQVLITVARVLRDTAQRGELPVRLHGDEFAVLLPSISTPEQAEHRVREFQAAVAAITEVDGQPVDVGISLGVMTAPAAKAQLSALLASADDRMYADKHATRQHTTRTAVTA</sequence>
<gene>
    <name evidence="2" type="ORF">GCM10011581_31850</name>
</gene>
<dbReference type="GO" id="GO:0052621">
    <property type="term" value="F:diguanylate cyclase activity"/>
    <property type="evidence" value="ECO:0007669"/>
    <property type="project" value="TreeGrafter"/>
</dbReference>
<dbReference type="PANTHER" id="PTHR45138">
    <property type="entry name" value="REGULATORY COMPONENTS OF SENSORY TRANSDUCTION SYSTEM"/>
    <property type="match status" value="1"/>
</dbReference>
<dbReference type="SMART" id="SM00267">
    <property type="entry name" value="GGDEF"/>
    <property type="match status" value="1"/>
</dbReference>
<dbReference type="InterPro" id="IPR050469">
    <property type="entry name" value="Diguanylate_Cyclase"/>
</dbReference>
<evidence type="ECO:0000313" key="3">
    <source>
        <dbReference type="Proteomes" id="UP000597989"/>
    </source>
</evidence>
<dbReference type="InterPro" id="IPR029787">
    <property type="entry name" value="Nucleotide_cyclase"/>
</dbReference>
<dbReference type="Proteomes" id="UP000597989">
    <property type="component" value="Unassembled WGS sequence"/>
</dbReference>
<dbReference type="AlphaFoldDB" id="A0A917NEA4"/>
<dbReference type="SUPFAM" id="SSF55073">
    <property type="entry name" value="Nucleotide cyclase"/>
    <property type="match status" value="1"/>
</dbReference>
<reference evidence="2 3" key="1">
    <citation type="journal article" date="2014" name="Int. J. Syst. Evol. Microbiol.">
        <title>Complete genome sequence of Corynebacterium casei LMG S-19264T (=DSM 44701T), isolated from a smear-ripened cheese.</title>
        <authorList>
            <consortium name="US DOE Joint Genome Institute (JGI-PGF)"/>
            <person name="Walter F."/>
            <person name="Albersmeier A."/>
            <person name="Kalinowski J."/>
            <person name="Ruckert C."/>
        </authorList>
    </citation>
    <scope>NUCLEOTIDE SEQUENCE [LARGE SCALE GENOMIC DNA]</scope>
    <source>
        <strain evidence="2 3">CGMCC 4.7206</strain>
    </source>
</reference>
<protein>
    <recommendedName>
        <fullName evidence="1">GGDEF domain-containing protein</fullName>
    </recommendedName>
</protein>
<dbReference type="InterPro" id="IPR043128">
    <property type="entry name" value="Rev_trsase/Diguanyl_cyclase"/>
</dbReference>
<dbReference type="CDD" id="cd01949">
    <property type="entry name" value="GGDEF"/>
    <property type="match status" value="1"/>
</dbReference>
<feature type="domain" description="GGDEF" evidence="1">
    <location>
        <begin position="55"/>
        <end position="188"/>
    </location>
</feature>
<dbReference type="Pfam" id="PF00990">
    <property type="entry name" value="GGDEF"/>
    <property type="match status" value="1"/>
</dbReference>